<dbReference type="Pfam" id="PF03401">
    <property type="entry name" value="TctC"/>
    <property type="match status" value="1"/>
</dbReference>
<comment type="similarity">
    <text evidence="1">Belongs to the UPF0065 (bug) family.</text>
</comment>
<dbReference type="GeneID" id="92933482"/>
<dbReference type="PANTHER" id="PTHR42928">
    <property type="entry name" value="TRICARBOXYLATE-BINDING PROTEIN"/>
    <property type="match status" value="1"/>
</dbReference>
<dbReference type="AlphaFoldDB" id="Q2KTZ1"/>
<dbReference type="OrthoDB" id="8954399at2"/>
<evidence type="ECO:0000256" key="2">
    <source>
        <dbReference type="SAM" id="SignalP"/>
    </source>
</evidence>
<feature type="chain" id="PRO_5004211773" evidence="2">
    <location>
        <begin position="22"/>
        <end position="326"/>
    </location>
</feature>
<protein>
    <submittedName>
        <fullName evidence="3">Exported protein</fullName>
    </submittedName>
</protein>
<dbReference type="STRING" id="360910.BAV3259"/>
<dbReference type="EMBL" id="AM167904">
    <property type="protein sequence ID" value="CAJ50869.1"/>
    <property type="molecule type" value="Genomic_DNA"/>
</dbReference>
<sequence>MKKICTLVFSALVAVSGSVHAQTPEAPANYPSQAIKLIVPWPVGGGTDAVSRHVAAVMGNQLKQQMVVDNRPGANGLLGTEQVSRAQPNGYTLGIASVETHAINPHVYKRVNYNAQKDFTPIAWVGEFPYAMVVRPDLPVKDVASLVELAKKAPGKMTYASWGVGSSSQIAFEMFKQAAKVDFLHIPFQGAAPAITAIASGQVDVLMVPLSVAMPQERGGRLKMLALASAKRMPAAPNLPTLAEQGFPVEGGTWLAVMGPAGVNPVIVEKVNQSVKAALANKELQDTLIGLGVEPLAMEPDAVQRRISEESARWSSVIKTAGIKLD</sequence>
<evidence type="ECO:0000313" key="3">
    <source>
        <dbReference type="EMBL" id="CAJ50869.1"/>
    </source>
</evidence>
<dbReference type="eggNOG" id="COG3181">
    <property type="taxonomic scope" value="Bacteria"/>
</dbReference>
<gene>
    <name evidence="3" type="ordered locus">BAV3259</name>
</gene>
<dbReference type="HOGENOM" id="CLU_045683_0_2_4"/>
<reference evidence="3 4" key="1">
    <citation type="journal article" date="2006" name="J. Bacteriol.">
        <title>Comparison of the genome sequence of the poultry pathogen Bordetella avium with those of B. bronchiseptica, B. pertussis, and B. parapertussis reveals extensive diversity in surface structures associated with host interaction.</title>
        <authorList>
            <person name="Sebaihia M."/>
            <person name="Preston A."/>
            <person name="Maskell D.J."/>
            <person name="Kuzmiak H."/>
            <person name="Connell T.D."/>
            <person name="King N.D."/>
            <person name="Orndorff P.E."/>
            <person name="Miyamoto D.M."/>
            <person name="Thomson N.R."/>
            <person name="Harris D."/>
            <person name="Goble A."/>
            <person name="Lord A."/>
            <person name="Murphy L."/>
            <person name="Quail M.A."/>
            <person name="Rutter S."/>
            <person name="Squares R."/>
            <person name="Squares S."/>
            <person name="Woodward J."/>
            <person name="Parkhill J."/>
            <person name="Temple L.M."/>
        </authorList>
    </citation>
    <scope>NUCLEOTIDE SEQUENCE [LARGE SCALE GENOMIC DNA]</scope>
    <source>
        <strain evidence="3 4">197N</strain>
    </source>
</reference>
<dbReference type="Gene3D" id="3.40.190.10">
    <property type="entry name" value="Periplasmic binding protein-like II"/>
    <property type="match status" value="1"/>
</dbReference>
<keyword evidence="4" id="KW-1185">Reference proteome</keyword>
<dbReference type="PIRSF" id="PIRSF017082">
    <property type="entry name" value="YflP"/>
    <property type="match status" value="1"/>
</dbReference>
<dbReference type="InterPro" id="IPR042100">
    <property type="entry name" value="Bug_dom1"/>
</dbReference>
<accession>Q2KTZ1</accession>
<dbReference type="InterPro" id="IPR005064">
    <property type="entry name" value="BUG"/>
</dbReference>
<evidence type="ECO:0000313" key="4">
    <source>
        <dbReference type="Proteomes" id="UP000001977"/>
    </source>
</evidence>
<dbReference type="RefSeq" id="WP_012418896.1">
    <property type="nucleotide sequence ID" value="NC_010645.1"/>
</dbReference>
<dbReference type="Gene3D" id="3.40.190.150">
    <property type="entry name" value="Bordetella uptake gene, domain 1"/>
    <property type="match status" value="1"/>
</dbReference>
<organism evidence="3 4">
    <name type="scientific">Bordetella avium (strain 197N)</name>
    <dbReference type="NCBI Taxonomy" id="360910"/>
    <lineage>
        <taxon>Bacteria</taxon>
        <taxon>Pseudomonadati</taxon>
        <taxon>Pseudomonadota</taxon>
        <taxon>Betaproteobacteria</taxon>
        <taxon>Burkholderiales</taxon>
        <taxon>Alcaligenaceae</taxon>
        <taxon>Bordetella</taxon>
    </lineage>
</organism>
<name>Q2KTZ1_BORA1</name>
<dbReference type="SUPFAM" id="SSF53850">
    <property type="entry name" value="Periplasmic binding protein-like II"/>
    <property type="match status" value="1"/>
</dbReference>
<proteinExistence type="inferred from homology"/>
<dbReference type="PANTHER" id="PTHR42928:SF5">
    <property type="entry name" value="BLR1237 PROTEIN"/>
    <property type="match status" value="1"/>
</dbReference>
<keyword evidence="2" id="KW-0732">Signal</keyword>
<dbReference type="CDD" id="cd07012">
    <property type="entry name" value="PBP2_Bug_TTT"/>
    <property type="match status" value="1"/>
</dbReference>
<dbReference type="Proteomes" id="UP000001977">
    <property type="component" value="Chromosome"/>
</dbReference>
<feature type="signal peptide" evidence="2">
    <location>
        <begin position="1"/>
        <end position="21"/>
    </location>
</feature>
<evidence type="ECO:0000256" key="1">
    <source>
        <dbReference type="ARBA" id="ARBA00006987"/>
    </source>
</evidence>
<dbReference type="KEGG" id="bav:BAV3259"/>